<sequence>MDAETHARYAQNGEVMLASAILLFFVILTIIFLRTFGHFCIRHRRHSGRFYPRIIIPNTSSVRAANTFTAAYSKPLEFSILKLLPTFTYSSVSHPPMQECAVCLSEFEDDDEGRVLPSCNHAFHSQCIDTWFLSHSNCPLCRAPVRPPKIGPVVDPIRSPFDSSQAGCSTLPPPIGCPRKPLDLVEMVGVIVELPSAPEKRRT</sequence>
<proteinExistence type="predicted"/>
<dbReference type="EMBL" id="CM039429">
    <property type="protein sequence ID" value="KAI4349681.1"/>
    <property type="molecule type" value="Genomic_DNA"/>
</dbReference>
<evidence type="ECO:0000313" key="2">
    <source>
        <dbReference type="Proteomes" id="UP000828941"/>
    </source>
</evidence>
<comment type="caution">
    <text evidence="1">The sequence shown here is derived from an EMBL/GenBank/DDBJ whole genome shotgun (WGS) entry which is preliminary data.</text>
</comment>
<gene>
    <name evidence="1" type="ORF">L6164_010241</name>
</gene>
<keyword evidence="2" id="KW-1185">Reference proteome</keyword>
<organism evidence="1 2">
    <name type="scientific">Bauhinia variegata</name>
    <name type="common">Purple orchid tree</name>
    <name type="synonym">Phanera variegata</name>
    <dbReference type="NCBI Taxonomy" id="167791"/>
    <lineage>
        <taxon>Eukaryota</taxon>
        <taxon>Viridiplantae</taxon>
        <taxon>Streptophyta</taxon>
        <taxon>Embryophyta</taxon>
        <taxon>Tracheophyta</taxon>
        <taxon>Spermatophyta</taxon>
        <taxon>Magnoliopsida</taxon>
        <taxon>eudicotyledons</taxon>
        <taxon>Gunneridae</taxon>
        <taxon>Pentapetalae</taxon>
        <taxon>rosids</taxon>
        <taxon>fabids</taxon>
        <taxon>Fabales</taxon>
        <taxon>Fabaceae</taxon>
        <taxon>Cercidoideae</taxon>
        <taxon>Cercideae</taxon>
        <taxon>Bauhiniinae</taxon>
        <taxon>Bauhinia</taxon>
    </lineage>
</organism>
<reference evidence="1 2" key="1">
    <citation type="journal article" date="2022" name="DNA Res.">
        <title>Chromosomal-level genome assembly of the orchid tree Bauhinia variegata (Leguminosae; Cercidoideae) supports the allotetraploid origin hypothesis of Bauhinia.</title>
        <authorList>
            <person name="Zhong Y."/>
            <person name="Chen Y."/>
            <person name="Zheng D."/>
            <person name="Pang J."/>
            <person name="Liu Y."/>
            <person name="Luo S."/>
            <person name="Meng S."/>
            <person name="Qian L."/>
            <person name="Wei D."/>
            <person name="Dai S."/>
            <person name="Zhou R."/>
        </authorList>
    </citation>
    <scope>NUCLEOTIDE SEQUENCE [LARGE SCALE GENOMIC DNA]</scope>
    <source>
        <strain evidence="1">BV-YZ2020</strain>
    </source>
</reference>
<dbReference type="Proteomes" id="UP000828941">
    <property type="component" value="Chromosome 4"/>
</dbReference>
<protein>
    <submittedName>
        <fullName evidence="1">Uncharacterized protein</fullName>
    </submittedName>
</protein>
<accession>A0ACB9PQ15</accession>
<evidence type="ECO:0000313" key="1">
    <source>
        <dbReference type="EMBL" id="KAI4349681.1"/>
    </source>
</evidence>
<name>A0ACB9PQ15_BAUVA</name>